<accession>A0ACA9M1Q0</accession>
<keyword evidence="2" id="KW-1185">Reference proteome</keyword>
<gene>
    <name evidence="1" type="ORF">SCALOS_LOCUS5434</name>
</gene>
<reference evidence="1" key="1">
    <citation type="submission" date="2021-06" db="EMBL/GenBank/DDBJ databases">
        <authorList>
            <person name="Kallberg Y."/>
            <person name="Tangrot J."/>
            <person name="Rosling A."/>
        </authorList>
    </citation>
    <scope>NUCLEOTIDE SEQUENCE</scope>
    <source>
        <strain evidence="1">AU212A</strain>
    </source>
</reference>
<name>A0ACA9M1Q0_9GLOM</name>
<sequence length="153" mass="16603">GAKILIRNFNIYHVDFCCCVKFSTTSKVNIGLSKCTLAGLGARNSLCLEADLCLYGHDLDDSTTPVEAGQSENVEFSQLEDGVARRRVGLITEGAPAREKMVLPLPPARAPQTLQEAQVLYEKIRIVALWLDSIPLLPIPIGLDAIIGFVPVV</sequence>
<organism evidence="1 2">
    <name type="scientific">Scutellospora calospora</name>
    <dbReference type="NCBI Taxonomy" id="85575"/>
    <lineage>
        <taxon>Eukaryota</taxon>
        <taxon>Fungi</taxon>
        <taxon>Fungi incertae sedis</taxon>
        <taxon>Mucoromycota</taxon>
        <taxon>Glomeromycotina</taxon>
        <taxon>Glomeromycetes</taxon>
        <taxon>Diversisporales</taxon>
        <taxon>Gigasporaceae</taxon>
        <taxon>Scutellospora</taxon>
    </lineage>
</organism>
<dbReference type="Proteomes" id="UP000789860">
    <property type="component" value="Unassembled WGS sequence"/>
</dbReference>
<dbReference type="EMBL" id="CAJVPM010008840">
    <property type="protein sequence ID" value="CAG8558676.1"/>
    <property type="molecule type" value="Genomic_DNA"/>
</dbReference>
<feature type="non-terminal residue" evidence="1">
    <location>
        <position position="1"/>
    </location>
</feature>
<feature type="non-terminal residue" evidence="1">
    <location>
        <position position="153"/>
    </location>
</feature>
<evidence type="ECO:0000313" key="1">
    <source>
        <dbReference type="EMBL" id="CAG8558676.1"/>
    </source>
</evidence>
<proteinExistence type="predicted"/>
<protein>
    <submittedName>
        <fullName evidence="1">1578_t:CDS:1</fullName>
    </submittedName>
</protein>
<evidence type="ECO:0000313" key="2">
    <source>
        <dbReference type="Proteomes" id="UP000789860"/>
    </source>
</evidence>
<comment type="caution">
    <text evidence="1">The sequence shown here is derived from an EMBL/GenBank/DDBJ whole genome shotgun (WGS) entry which is preliminary data.</text>
</comment>